<evidence type="ECO:0000313" key="9">
    <source>
        <dbReference type="EMBL" id="CAB4961846.1"/>
    </source>
</evidence>
<evidence type="ECO:0000313" key="6">
    <source>
        <dbReference type="EMBL" id="CAB4751931.1"/>
    </source>
</evidence>
<dbReference type="GO" id="GO:0006950">
    <property type="term" value="P:response to stress"/>
    <property type="evidence" value="ECO:0007669"/>
    <property type="project" value="TreeGrafter"/>
</dbReference>
<dbReference type="GO" id="GO:0003700">
    <property type="term" value="F:DNA-binding transcription factor activity"/>
    <property type="evidence" value="ECO:0007669"/>
    <property type="project" value="InterPro"/>
</dbReference>
<feature type="domain" description="HTH marR-type" evidence="4">
    <location>
        <begin position="12"/>
        <end position="144"/>
    </location>
</feature>
<dbReference type="SUPFAM" id="SSF46785">
    <property type="entry name" value="Winged helix' DNA-binding domain"/>
    <property type="match status" value="1"/>
</dbReference>
<reference evidence="7" key="1">
    <citation type="submission" date="2020-05" db="EMBL/GenBank/DDBJ databases">
        <authorList>
            <person name="Chiriac C."/>
            <person name="Salcher M."/>
            <person name="Ghai R."/>
            <person name="Kavagutti S V."/>
        </authorList>
    </citation>
    <scope>NUCLEOTIDE SEQUENCE</scope>
</reference>
<protein>
    <submittedName>
        <fullName evidence="7">Unannotated protein</fullName>
    </submittedName>
</protein>
<dbReference type="InterPro" id="IPR036388">
    <property type="entry name" value="WH-like_DNA-bd_sf"/>
</dbReference>
<dbReference type="InterPro" id="IPR039422">
    <property type="entry name" value="MarR/SlyA-like"/>
</dbReference>
<dbReference type="EMBL" id="CAFAAV010000032">
    <property type="protein sequence ID" value="CAB4809209.1"/>
    <property type="molecule type" value="Genomic_DNA"/>
</dbReference>
<evidence type="ECO:0000313" key="5">
    <source>
        <dbReference type="EMBL" id="CAB4365783.1"/>
    </source>
</evidence>
<evidence type="ECO:0000313" key="10">
    <source>
        <dbReference type="EMBL" id="CAB4974884.1"/>
    </source>
</evidence>
<dbReference type="InterPro" id="IPR000835">
    <property type="entry name" value="HTH_MarR-typ"/>
</dbReference>
<gene>
    <name evidence="6" type="ORF">UFOPK2656_03590</name>
    <name evidence="7" type="ORF">UFOPK3099_00616</name>
    <name evidence="8" type="ORF">UFOPK3267_00186</name>
    <name evidence="9" type="ORF">UFOPK3651_03566</name>
    <name evidence="10" type="ORF">UFOPK3931_00426</name>
    <name evidence="5" type="ORF">UFOPK4189_03524</name>
</gene>
<accession>A0A6J6YJG0</accession>
<evidence type="ECO:0000256" key="2">
    <source>
        <dbReference type="ARBA" id="ARBA00023125"/>
    </source>
</evidence>
<dbReference type="InterPro" id="IPR036390">
    <property type="entry name" value="WH_DNA-bd_sf"/>
</dbReference>
<dbReference type="Pfam" id="PF12802">
    <property type="entry name" value="MarR_2"/>
    <property type="match status" value="1"/>
</dbReference>
<name>A0A6J6YJG0_9ZZZZ</name>
<evidence type="ECO:0000256" key="3">
    <source>
        <dbReference type="ARBA" id="ARBA00023163"/>
    </source>
</evidence>
<dbReference type="EMBL" id="CAEZYF010000053">
    <property type="protein sequence ID" value="CAB4751931.1"/>
    <property type="molecule type" value="Genomic_DNA"/>
</dbReference>
<dbReference type="PRINTS" id="PR00598">
    <property type="entry name" value="HTHMARR"/>
</dbReference>
<evidence type="ECO:0000259" key="4">
    <source>
        <dbReference type="PROSITE" id="PS50995"/>
    </source>
</evidence>
<dbReference type="GO" id="GO:0003677">
    <property type="term" value="F:DNA binding"/>
    <property type="evidence" value="ECO:0007669"/>
    <property type="project" value="UniProtKB-KW"/>
</dbReference>
<dbReference type="EMBL" id="CAFBOL010000006">
    <property type="protein sequence ID" value="CAB4974884.1"/>
    <property type="molecule type" value="Genomic_DNA"/>
</dbReference>
<organism evidence="7">
    <name type="scientific">freshwater metagenome</name>
    <dbReference type="NCBI Taxonomy" id="449393"/>
    <lineage>
        <taxon>unclassified sequences</taxon>
        <taxon>metagenomes</taxon>
        <taxon>ecological metagenomes</taxon>
    </lineage>
</organism>
<keyword evidence="2" id="KW-0238">DNA-binding</keyword>
<keyword evidence="3" id="KW-0804">Transcription</keyword>
<dbReference type="AlphaFoldDB" id="A0A6J6YJG0"/>
<evidence type="ECO:0000313" key="8">
    <source>
        <dbReference type="EMBL" id="CAB4846298.1"/>
    </source>
</evidence>
<dbReference type="EMBL" id="CAESGF010000048">
    <property type="protein sequence ID" value="CAB4365783.1"/>
    <property type="molecule type" value="Genomic_DNA"/>
</dbReference>
<dbReference type="PANTHER" id="PTHR33164:SF64">
    <property type="entry name" value="TRANSCRIPTIONAL REGULATOR SLYA"/>
    <property type="match status" value="1"/>
</dbReference>
<dbReference type="EMBL" id="CAFBIY010000005">
    <property type="protein sequence ID" value="CAB4846298.1"/>
    <property type="molecule type" value="Genomic_DNA"/>
</dbReference>
<dbReference type="Gene3D" id="1.10.10.10">
    <property type="entry name" value="Winged helix-like DNA-binding domain superfamily/Winged helix DNA-binding domain"/>
    <property type="match status" value="1"/>
</dbReference>
<sequence length="165" mass="17714">MPIEADGAPQPRTRALAALRRVGRAWSPAIEELLAAEDTTFAQYTVLYTLTSDVPRSGAFLARQIGVTGATMSALLGALAGRGLIVRTKDPSGGRAVVAALTPKGRALVERCHPHVDAVERQFLSAVTADELDLVEDILQRWALRFERLQEPRSLSAALDDTTPG</sequence>
<evidence type="ECO:0000313" key="7">
    <source>
        <dbReference type="EMBL" id="CAB4809209.1"/>
    </source>
</evidence>
<dbReference type="EMBL" id="CAFBMT010000059">
    <property type="protein sequence ID" value="CAB4961846.1"/>
    <property type="molecule type" value="Genomic_DNA"/>
</dbReference>
<evidence type="ECO:0000256" key="1">
    <source>
        <dbReference type="ARBA" id="ARBA00023015"/>
    </source>
</evidence>
<dbReference type="PROSITE" id="PS50995">
    <property type="entry name" value="HTH_MARR_2"/>
    <property type="match status" value="1"/>
</dbReference>
<keyword evidence="1" id="KW-0805">Transcription regulation</keyword>
<dbReference type="SMART" id="SM00347">
    <property type="entry name" value="HTH_MARR"/>
    <property type="match status" value="1"/>
</dbReference>
<proteinExistence type="predicted"/>
<dbReference type="PANTHER" id="PTHR33164">
    <property type="entry name" value="TRANSCRIPTIONAL REGULATOR, MARR FAMILY"/>
    <property type="match status" value="1"/>
</dbReference>